<dbReference type="Pfam" id="PF02245">
    <property type="entry name" value="Pur_DNA_glyco"/>
    <property type="match status" value="1"/>
</dbReference>
<keyword evidence="3 5" id="KW-0378">Hydrolase</keyword>
<dbReference type="Proteomes" id="UP001500751">
    <property type="component" value="Unassembled WGS sequence"/>
</dbReference>
<evidence type="ECO:0000256" key="4">
    <source>
        <dbReference type="ARBA" id="ARBA00023204"/>
    </source>
</evidence>
<evidence type="ECO:0000256" key="2">
    <source>
        <dbReference type="ARBA" id="ARBA00022763"/>
    </source>
</evidence>
<accession>A0ABP5GQC5</accession>
<keyword evidence="7" id="KW-1185">Reference proteome</keyword>
<evidence type="ECO:0000256" key="3">
    <source>
        <dbReference type="ARBA" id="ARBA00022801"/>
    </source>
</evidence>
<protein>
    <recommendedName>
        <fullName evidence="5">Putative 3-methyladenine DNA glycosylase</fullName>
        <ecNumber evidence="5">3.2.2.-</ecNumber>
    </recommendedName>
</protein>
<dbReference type="PANTHER" id="PTHR10429:SF0">
    <property type="entry name" value="DNA-3-METHYLADENINE GLYCOSYLASE"/>
    <property type="match status" value="1"/>
</dbReference>
<comment type="caution">
    <text evidence="6">The sequence shown here is derived from an EMBL/GenBank/DDBJ whole genome shotgun (WGS) entry which is preliminary data.</text>
</comment>
<sequence>MPAVERSFFARSSQEVAPELLGCLLVRETAEGRRVLRISEVEAYAGPLDPASHGYRGKTPRNAVMFGPPGHLYVYFTYGMHFCINFVCSPEDECSAVLIRAGEIVEGVELARAARPGSSERDLARGPARLTKALGLAREDNGADLCDGGALTVLERASADFTVATGPRVGVSTAVDVPWRYWIAGDRTVSAYKAHKPKVRGSAASAASATSS</sequence>
<dbReference type="InterPro" id="IPR036995">
    <property type="entry name" value="MPG_sf"/>
</dbReference>
<evidence type="ECO:0000313" key="6">
    <source>
        <dbReference type="EMBL" id="GAA2053978.1"/>
    </source>
</evidence>
<dbReference type="NCBIfam" id="NF002003">
    <property type="entry name" value="PRK00802.1-3"/>
    <property type="match status" value="1"/>
</dbReference>
<organism evidence="6 7">
    <name type="scientific">Catenulispora yoronensis</name>
    <dbReference type="NCBI Taxonomy" id="450799"/>
    <lineage>
        <taxon>Bacteria</taxon>
        <taxon>Bacillati</taxon>
        <taxon>Actinomycetota</taxon>
        <taxon>Actinomycetes</taxon>
        <taxon>Catenulisporales</taxon>
        <taxon>Catenulisporaceae</taxon>
        <taxon>Catenulispora</taxon>
    </lineage>
</organism>
<dbReference type="CDD" id="cd00540">
    <property type="entry name" value="AAG"/>
    <property type="match status" value="1"/>
</dbReference>
<evidence type="ECO:0000256" key="1">
    <source>
        <dbReference type="ARBA" id="ARBA00009232"/>
    </source>
</evidence>
<reference evidence="7" key="1">
    <citation type="journal article" date="2019" name="Int. J. Syst. Evol. Microbiol.">
        <title>The Global Catalogue of Microorganisms (GCM) 10K type strain sequencing project: providing services to taxonomists for standard genome sequencing and annotation.</title>
        <authorList>
            <consortium name="The Broad Institute Genomics Platform"/>
            <consortium name="The Broad Institute Genome Sequencing Center for Infectious Disease"/>
            <person name="Wu L."/>
            <person name="Ma J."/>
        </authorList>
    </citation>
    <scope>NUCLEOTIDE SEQUENCE [LARGE SCALE GENOMIC DNA]</scope>
    <source>
        <strain evidence="7">JCM 16014</strain>
    </source>
</reference>
<dbReference type="NCBIfam" id="TIGR00567">
    <property type="entry name" value="3mg"/>
    <property type="match status" value="1"/>
</dbReference>
<dbReference type="InterPro" id="IPR011034">
    <property type="entry name" value="Formyl_transferase-like_C_sf"/>
</dbReference>
<proteinExistence type="inferred from homology"/>
<dbReference type="Gene3D" id="3.10.300.10">
    <property type="entry name" value="Methylpurine-DNA glycosylase (MPG)"/>
    <property type="match status" value="1"/>
</dbReference>
<dbReference type="PANTHER" id="PTHR10429">
    <property type="entry name" value="DNA-3-METHYLADENINE GLYCOSYLASE"/>
    <property type="match status" value="1"/>
</dbReference>
<evidence type="ECO:0000256" key="5">
    <source>
        <dbReference type="HAMAP-Rule" id="MF_00527"/>
    </source>
</evidence>
<keyword evidence="2 5" id="KW-0227">DNA damage</keyword>
<keyword evidence="4 5" id="KW-0234">DNA repair</keyword>
<dbReference type="RefSeq" id="WP_344670222.1">
    <property type="nucleotide sequence ID" value="NZ_BAAAQN010000057.1"/>
</dbReference>
<comment type="similarity">
    <text evidence="1 5">Belongs to the DNA glycosylase MPG family.</text>
</comment>
<gene>
    <name evidence="6" type="ORF">GCM10009839_72520</name>
</gene>
<dbReference type="EC" id="3.2.2.-" evidence="5"/>
<dbReference type="EMBL" id="BAAAQN010000057">
    <property type="protein sequence ID" value="GAA2053978.1"/>
    <property type="molecule type" value="Genomic_DNA"/>
</dbReference>
<name>A0ABP5GQC5_9ACTN</name>
<dbReference type="SUPFAM" id="SSF50486">
    <property type="entry name" value="FMT C-terminal domain-like"/>
    <property type="match status" value="1"/>
</dbReference>
<evidence type="ECO:0000313" key="7">
    <source>
        <dbReference type="Proteomes" id="UP001500751"/>
    </source>
</evidence>
<dbReference type="InterPro" id="IPR003180">
    <property type="entry name" value="MPG"/>
</dbReference>
<dbReference type="HAMAP" id="MF_00527">
    <property type="entry name" value="3MGH"/>
    <property type="match status" value="1"/>
</dbReference>